<reference evidence="1" key="1">
    <citation type="submission" date="2022-01" db="EMBL/GenBank/DDBJ databases">
        <authorList>
            <person name="Braso-Vives M."/>
        </authorList>
    </citation>
    <scope>NUCLEOTIDE SEQUENCE</scope>
</reference>
<name>A0A8J9ZIX3_BRALA</name>
<dbReference type="Proteomes" id="UP000838412">
    <property type="component" value="Chromosome 2"/>
</dbReference>
<evidence type="ECO:0000313" key="1">
    <source>
        <dbReference type="EMBL" id="CAH1253849.1"/>
    </source>
</evidence>
<accession>A0A8J9ZIX3</accession>
<keyword evidence="2" id="KW-1185">Reference proteome</keyword>
<sequence length="81" mass="9055">MCCGLSPVKSKGTETWQLRVSDDGYIPHSSRWKLYHNKASQDRQFILISCLVCQSGYSSHVVGHRLAFPVVCLCQEVLCPG</sequence>
<dbReference type="AlphaFoldDB" id="A0A8J9ZIX3"/>
<protein>
    <submittedName>
        <fullName evidence="1">Hypp1257 protein</fullName>
    </submittedName>
</protein>
<gene>
    <name evidence="1" type="primary">Hypp1257</name>
    <name evidence="1" type="ORF">BLAG_LOCUS13475</name>
</gene>
<proteinExistence type="predicted"/>
<evidence type="ECO:0000313" key="2">
    <source>
        <dbReference type="Proteomes" id="UP000838412"/>
    </source>
</evidence>
<organism evidence="1 2">
    <name type="scientific">Branchiostoma lanceolatum</name>
    <name type="common">Common lancelet</name>
    <name type="synonym">Amphioxus lanceolatum</name>
    <dbReference type="NCBI Taxonomy" id="7740"/>
    <lineage>
        <taxon>Eukaryota</taxon>
        <taxon>Metazoa</taxon>
        <taxon>Chordata</taxon>
        <taxon>Cephalochordata</taxon>
        <taxon>Leptocardii</taxon>
        <taxon>Amphioxiformes</taxon>
        <taxon>Branchiostomatidae</taxon>
        <taxon>Branchiostoma</taxon>
    </lineage>
</organism>
<dbReference type="EMBL" id="OV696687">
    <property type="protein sequence ID" value="CAH1253849.1"/>
    <property type="molecule type" value="Genomic_DNA"/>
</dbReference>